<dbReference type="EMBL" id="VLLL01000005">
    <property type="protein sequence ID" value="TWJ16263.1"/>
    <property type="molecule type" value="Genomic_DNA"/>
</dbReference>
<dbReference type="RefSeq" id="WP_147136380.1">
    <property type="nucleotide sequence ID" value="NZ_BAABIJ010000001.1"/>
</dbReference>
<dbReference type="SUPFAM" id="SSF52833">
    <property type="entry name" value="Thioredoxin-like"/>
    <property type="match status" value="1"/>
</dbReference>
<dbReference type="AlphaFoldDB" id="A0A562VEE9"/>
<name>A0A562VEE9_9ACTN</name>
<evidence type="ECO:0000313" key="1">
    <source>
        <dbReference type="EMBL" id="TWJ16263.1"/>
    </source>
</evidence>
<reference evidence="1 2" key="1">
    <citation type="journal article" date="2013" name="Stand. Genomic Sci.">
        <title>Genomic Encyclopedia of Type Strains, Phase I: The one thousand microbial genomes (KMG-I) project.</title>
        <authorList>
            <person name="Kyrpides N.C."/>
            <person name="Woyke T."/>
            <person name="Eisen J.A."/>
            <person name="Garrity G."/>
            <person name="Lilburn T.G."/>
            <person name="Beck B.J."/>
            <person name="Whitman W.B."/>
            <person name="Hugenholtz P."/>
            <person name="Klenk H.P."/>
        </authorList>
    </citation>
    <scope>NUCLEOTIDE SEQUENCE [LARGE SCALE GENOMIC DNA]</scope>
    <source>
        <strain evidence="1 2">DSM 45044</strain>
    </source>
</reference>
<accession>A0A562VEE9</accession>
<sequence length="211" mass="23637">MFLESDFDRISDDATPAQISTHLESLGRGEHAIAILGTAPQEYIQTCFLPQSDAFSLEFRDGDCHRHYTFTTTSRALLDDAFLSYHAGDNRWKTMVEWRRDPHYETVQAPEGVTAPVGDLTLLVFTAETDLSSRVYRRQLAEIVALTTGRLRVEVVDVAESPGRAAEWGVTGEHLPIQLVIDGGVLRRVLCGVRSRKAMLRELAEHLDRPS</sequence>
<proteinExistence type="predicted"/>
<keyword evidence="2" id="KW-1185">Reference proteome</keyword>
<dbReference type="OrthoDB" id="3829914at2"/>
<comment type="caution">
    <text evidence="1">The sequence shown here is derived from an EMBL/GenBank/DDBJ whole genome shotgun (WGS) entry which is preliminary data.</text>
</comment>
<organism evidence="1 2">
    <name type="scientific">Stackebrandtia albiflava</name>
    <dbReference type="NCBI Taxonomy" id="406432"/>
    <lineage>
        <taxon>Bacteria</taxon>
        <taxon>Bacillati</taxon>
        <taxon>Actinomycetota</taxon>
        <taxon>Actinomycetes</taxon>
        <taxon>Glycomycetales</taxon>
        <taxon>Glycomycetaceae</taxon>
        <taxon>Stackebrandtia</taxon>
    </lineage>
</organism>
<protein>
    <submittedName>
        <fullName evidence="1">Uncharacterized protein</fullName>
    </submittedName>
</protein>
<dbReference type="Proteomes" id="UP000321617">
    <property type="component" value="Unassembled WGS sequence"/>
</dbReference>
<gene>
    <name evidence="1" type="ORF">LX16_1990</name>
</gene>
<dbReference type="InterPro" id="IPR036249">
    <property type="entry name" value="Thioredoxin-like_sf"/>
</dbReference>
<evidence type="ECO:0000313" key="2">
    <source>
        <dbReference type="Proteomes" id="UP000321617"/>
    </source>
</evidence>